<accession>A0A1M7S694</accession>
<dbReference type="GO" id="GO:0042626">
    <property type="term" value="F:ATPase-coupled transmembrane transporter activity"/>
    <property type="evidence" value="ECO:0007669"/>
    <property type="project" value="TreeGrafter"/>
</dbReference>
<reference evidence="6 7" key="1">
    <citation type="submission" date="2016-12" db="EMBL/GenBank/DDBJ databases">
        <authorList>
            <person name="Song W.-J."/>
            <person name="Kurnit D.M."/>
        </authorList>
    </citation>
    <scope>NUCLEOTIDE SEQUENCE [LARGE SCALE GENOMIC DNA]</scope>
    <source>
        <strain evidence="6 7">DSM 11393</strain>
    </source>
</reference>
<evidence type="ECO:0000256" key="4">
    <source>
        <dbReference type="ARBA" id="ARBA00022840"/>
    </source>
</evidence>
<dbReference type="GO" id="GO:0043190">
    <property type="term" value="C:ATP-binding cassette (ABC) transporter complex"/>
    <property type="evidence" value="ECO:0007669"/>
    <property type="project" value="TreeGrafter"/>
</dbReference>
<organism evidence="6 7">
    <name type="scientific">Desulfovibrio litoralis DSM 11393</name>
    <dbReference type="NCBI Taxonomy" id="1121455"/>
    <lineage>
        <taxon>Bacteria</taxon>
        <taxon>Pseudomonadati</taxon>
        <taxon>Thermodesulfobacteriota</taxon>
        <taxon>Desulfovibrionia</taxon>
        <taxon>Desulfovibrionales</taxon>
        <taxon>Desulfovibrionaceae</taxon>
        <taxon>Desulfovibrio</taxon>
    </lineage>
</organism>
<dbReference type="EMBL" id="FRDI01000003">
    <property type="protein sequence ID" value="SHN53996.1"/>
    <property type="molecule type" value="Genomic_DNA"/>
</dbReference>
<dbReference type="PANTHER" id="PTHR43553">
    <property type="entry name" value="HEAVY METAL TRANSPORTER"/>
    <property type="match status" value="1"/>
</dbReference>
<protein>
    <submittedName>
        <fullName evidence="6">Cobalt/nickel transport system ATP-binding protein</fullName>
    </submittedName>
</protein>
<keyword evidence="4 6" id="KW-0067">ATP-binding</keyword>
<feature type="domain" description="ABC transporter" evidence="5">
    <location>
        <begin position="19"/>
        <end position="265"/>
    </location>
</feature>
<dbReference type="Pfam" id="PF00005">
    <property type="entry name" value="ABC_tran"/>
    <property type="match status" value="1"/>
</dbReference>
<dbReference type="InterPro" id="IPR027417">
    <property type="entry name" value="P-loop_NTPase"/>
</dbReference>
<dbReference type="InterPro" id="IPR017871">
    <property type="entry name" value="ABC_transporter-like_CS"/>
</dbReference>
<dbReference type="SMART" id="SM00382">
    <property type="entry name" value="AAA"/>
    <property type="match status" value="1"/>
</dbReference>
<dbReference type="GO" id="GO:0005524">
    <property type="term" value="F:ATP binding"/>
    <property type="evidence" value="ECO:0007669"/>
    <property type="project" value="UniProtKB-KW"/>
</dbReference>
<dbReference type="InterPro" id="IPR050095">
    <property type="entry name" value="ECF_ABC_transporter_ATP-bd"/>
</dbReference>
<dbReference type="InterPro" id="IPR003439">
    <property type="entry name" value="ABC_transporter-like_ATP-bd"/>
</dbReference>
<dbReference type="STRING" id="1121455.SAMN02745728_00479"/>
<keyword evidence="2" id="KW-0813">Transport</keyword>
<evidence type="ECO:0000256" key="2">
    <source>
        <dbReference type="ARBA" id="ARBA00022448"/>
    </source>
</evidence>
<dbReference type="RefSeq" id="WP_072696158.1">
    <property type="nucleotide sequence ID" value="NZ_FRDI01000003.1"/>
</dbReference>
<dbReference type="AlphaFoldDB" id="A0A1M7S694"/>
<dbReference type="Proteomes" id="UP000186469">
    <property type="component" value="Unassembled WGS sequence"/>
</dbReference>
<dbReference type="GO" id="GO:0016887">
    <property type="term" value="F:ATP hydrolysis activity"/>
    <property type="evidence" value="ECO:0007669"/>
    <property type="project" value="InterPro"/>
</dbReference>
<name>A0A1M7S694_9BACT</name>
<comment type="similarity">
    <text evidence="1">Belongs to the ABC transporter superfamily.</text>
</comment>
<dbReference type="Gene3D" id="3.40.50.300">
    <property type="entry name" value="P-loop containing nucleotide triphosphate hydrolases"/>
    <property type="match status" value="1"/>
</dbReference>
<evidence type="ECO:0000256" key="1">
    <source>
        <dbReference type="ARBA" id="ARBA00005417"/>
    </source>
</evidence>
<keyword evidence="3" id="KW-0547">Nucleotide-binding</keyword>
<keyword evidence="7" id="KW-1185">Reference proteome</keyword>
<dbReference type="SUPFAM" id="SSF52540">
    <property type="entry name" value="P-loop containing nucleoside triphosphate hydrolases"/>
    <property type="match status" value="1"/>
</dbReference>
<dbReference type="InterPro" id="IPR015856">
    <property type="entry name" value="ABC_transpr_CbiO/EcfA_su"/>
</dbReference>
<evidence type="ECO:0000259" key="5">
    <source>
        <dbReference type="PROSITE" id="PS50893"/>
    </source>
</evidence>
<evidence type="ECO:0000313" key="7">
    <source>
        <dbReference type="Proteomes" id="UP000186469"/>
    </source>
</evidence>
<proteinExistence type="inferred from homology"/>
<evidence type="ECO:0000313" key="6">
    <source>
        <dbReference type="EMBL" id="SHN53996.1"/>
    </source>
</evidence>
<evidence type="ECO:0000256" key="3">
    <source>
        <dbReference type="ARBA" id="ARBA00022741"/>
    </source>
</evidence>
<dbReference type="PROSITE" id="PS50893">
    <property type="entry name" value="ABC_TRANSPORTER_2"/>
    <property type="match status" value="1"/>
</dbReference>
<dbReference type="PANTHER" id="PTHR43553:SF24">
    <property type="entry name" value="ENERGY-COUPLING FACTOR TRANSPORTER ATP-BINDING PROTEIN ECFA1"/>
    <property type="match status" value="1"/>
</dbReference>
<sequence length="273" mass="29957">MSLTHNLNTQKTVLDDKLLAVKDLCFSYNGSLNSNTCPNNLAQHYGELSNISFSLKRGEKVALVGANGSGKSTLLLLLSGCLHPQQGSIILNGEDVTSQVHLARKHAAVLFQDPDNQLFMPSVREELLFSLAHSELEDKLDKTQKKQAVDKILEKLGIEHLSERPPHHLSVGEKKRVALASLLITDPLLLLLDEPSAALDPRSRRKLLETLKELDTALLMATHDLDLALELADKVIVLHEGKITAESKIPGILVDAVFLEKNALELPLSLLKS</sequence>
<gene>
    <name evidence="6" type="ORF">SAMN02745728_00479</name>
</gene>
<dbReference type="PROSITE" id="PS00211">
    <property type="entry name" value="ABC_TRANSPORTER_1"/>
    <property type="match status" value="1"/>
</dbReference>
<dbReference type="InterPro" id="IPR003593">
    <property type="entry name" value="AAA+_ATPase"/>
</dbReference>
<dbReference type="OrthoDB" id="9760168at2"/>
<dbReference type="CDD" id="cd03225">
    <property type="entry name" value="ABC_cobalt_CbiO_domain1"/>
    <property type="match status" value="1"/>
</dbReference>